<evidence type="ECO:0000259" key="7">
    <source>
        <dbReference type="Pfam" id="PF00327"/>
    </source>
</evidence>
<dbReference type="FunCoup" id="A0A2T0GVL4">
    <property type="interactions" value="82"/>
</dbReference>
<dbReference type="EMBL" id="PVSR01000019">
    <property type="protein sequence ID" value="PRW63140.1"/>
    <property type="molecule type" value="Genomic_DNA"/>
</dbReference>
<dbReference type="GO" id="GO:0006412">
    <property type="term" value="P:translation"/>
    <property type="evidence" value="ECO:0007669"/>
    <property type="project" value="UniProtKB-UniRule"/>
</dbReference>
<dbReference type="PANTHER" id="PTHR15892:SF2">
    <property type="entry name" value="LARGE RIBOSOMAL SUBUNIT PROTEIN UL30M"/>
    <property type="match status" value="1"/>
</dbReference>
<evidence type="ECO:0000256" key="5">
    <source>
        <dbReference type="HAMAP-Rule" id="MF_01371"/>
    </source>
</evidence>
<dbReference type="PIRSF" id="PIRSF002211">
    <property type="entry name" value="Ribosomal_L30_bac-type"/>
    <property type="match status" value="1"/>
</dbReference>
<evidence type="ECO:0000313" key="9">
    <source>
        <dbReference type="Proteomes" id="UP000239352"/>
    </source>
</evidence>
<dbReference type="STRING" id="1050202.GCA_000384035_00251"/>
<protein>
    <recommendedName>
        <fullName evidence="5">Large ribosomal subunit protein uL30</fullName>
    </recommendedName>
</protein>
<feature type="region of interest" description="Disordered" evidence="6">
    <location>
        <begin position="1"/>
        <end position="20"/>
    </location>
</feature>
<dbReference type="PANTHER" id="PTHR15892">
    <property type="entry name" value="MITOCHONDRIAL RIBOSOMAL PROTEIN L30"/>
    <property type="match status" value="1"/>
</dbReference>
<dbReference type="FunFam" id="3.30.1390.20:FF:000001">
    <property type="entry name" value="50S ribosomal protein L30"/>
    <property type="match status" value="1"/>
</dbReference>
<evidence type="ECO:0000256" key="6">
    <source>
        <dbReference type="SAM" id="MobiDB-lite"/>
    </source>
</evidence>
<dbReference type="GO" id="GO:0003735">
    <property type="term" value="F:structural constituent of ribosome"/>
    <property type="evidence" value="ECO:0007669"/>
    <property type="project" value="InterPro"/>
</dbReference>
<dbReference type="SUPFAM" id="SSF55129">
    <property type="entry name" value="Ribosomal protein L30p/L7e"/>
    <property type="match status" value="1"/>
</dbReference>
<comment type="caution">
    <text evidence="8">The sequence shown here is derived from an EMBL/GenBank/DDBJ whole genome shotgun (WGS) entry which is preliminary data.</text>
</comment>
<evidence type="ECO:0000256" key="1">
    <source>
        <dbReference type="ARBA" id="ARBA00007594"/>
    </source>
</evidence>
<comment type="subunit">
    <text evidence="2 5">Part of the 50S ribosomal subunit.</text>
</comment>
<dbReference type="AlphaFoldDB" id="A0A2T0GVL4"/>
<name>A0A2T0GVL4_ACTMO</name>
<keyword evidence="9" id="KW-1185">Reference proteome</keyword>
<dbReference type="CDD" id="cd01658">
    <property type="entry name" value="Ribosomal_L30"/>
    <property type="match status" value="1"/>
</dbReference>
<dbReference type="HAMAP" id="MF_01371_B">
    <property type="entry name" value="Ribosomal_uL30_B"/>
    <property type="match status" value="1"/>
</dbReference>
<gene>
    <name evidence="5" type="primary">rpmD</name>
    <name evidence="8" type="ORF">CEP50_11965</name>
</gene>
<accession>A0A2T0GVL4</accession>
<sequence length="60" mass="6785">MSQLKITQKRGLAGRKPNHRETMRSLGLRKIGQTVIRPDNPMVRGQIHTVGHLVSVEEVE</sequence>
<evidence type="ECO:0000256" key="2">
    <source>
        <dbReference type="ARBA" id="ARBA00011838"/>
    </source>
</evidence>
<comment type="similarity">
    <text evidence="1 5">Belongs to the universal ribosomal protein uL30 family.</text>
</comment>
<reference evidence="8 9" key="1">
    <citation type="submission" date="2018-03" db="EMBL/GenBank/DDBJ databases">
        <title>Actinopolyspora mortivallis from Sahara, screening for active biomolecules.</title>
        <authorList>
            <person name="Selama O."/>
            <person name="Wellington E.M.H."/>
            <person name="Hacene H."/>
        </authorList>
    </citation>
    <scope>NUCLEOTIDE SEQUENCE [LARGE SCALE GENOMIC DNA]</scope>
    <source>
        <strain evidence="8 9">M5A</strain>
    </source>
</reference>
<dbReference type="InterPro" id="IPR016082">
    <property type="entry name" value="Ribosomal_uL30_ferredoxin-like"/>
</dbReference>
<dbReference type="GO" id="GO:0022625">
    <property type="term" value="C:cytosolic large ribosomal subunit"/>
    <property type="evidence" value="ECO:0007669"/>
    <property type="project" value="TreeGrafter"/>
</dbReference>
<organism evidence="8 9">
    <name type="scientific">Actinopolyspora mortivallis</name>
    <dbReference type="NCBI Taxonomy" id="33906"/>
    <lineage>
        <taxon>Bacteria</taxon>
        <taxon>Bacillati</taxon>
        <taxon>Actinomycetota</taxon>
        <taxon>Actinomycetes</taxon>
        <taxon>Actinopolysporales</taxon>
        <taxon>Actinopolysporaceae</taxon>
        <taxon>Actinopolyspora</taxon>
    </lineage>
</organism>
<evidence type="ECO:0000256" key="4">
    <source>
        <dbReference type="ARBA" id="ARBA00023274"/>
    </source>
</evidence>
<dbReference type="InterPro" id="IPR005996">
    <property type="entry name" value="Ribosomal_uL30_bac-type"/>
</dbReference>
<dbReference type="InterPro" id="IPR036919">
    <property type="entry name" value="Ribo_uL30_ferredoxin-like_sf"/>
</dbReference>
<evidence type="ECO:0000256" key="3">
    <source>
        <dbReference type="ARBA" id="ARBA00022980"/>
    </source>
</evidence>
<dbReference type="Proteomes" id="UP000239352">
    <property type="component" value="Unassembled WGS sequence"/>
</dbReference>
<evidence type="ECO:0000313" key="8">
    <source>
        <dbReference type="EMBL" id="PRW63140.1"/>
    </source>
</evidence>
<keyword evidence="4 5" id="KW-0687">Ribonucleoprotein</keyword>
<dbReference type="Pfam" id="PF00327">
    <property type="entry name" value="Ribosomal_L30"/>
    <property type="match status" value="1"/>
</dbReference>
<dbReference type="InParanoid" id="A0A2T0GVL4"/>
<feature type="domain" description="Large ribosomal subunit protein uL30-like ferredoxin-like fold" evidence="7">
    <location>
        <begin position="4"/>
        <end position="54"/>
    </location>
</feature>
<proteinExistence type="inferred from homology"/>
<dbReference type="NCBIfam" id="TIGR01308">
    <property type="entry name" value="rpmD_bact"/>
    <property type="match status" value="1"/>
</dbReference>
<keyword evidence="3 5" id="KW-0689">Ribosomal protein</keyword>
<dbReference type="Gene3D" id="3.30.1390.20">
    <property type="entry name" value="Ribosomal protein L30, ferredoxin-like fold domain"/>
    <property type="match status" value="1"/>
</dbReference>
<dbReference type="RefSeq" id="WP_106114035.1">
    <property type="nucleotide sequence ID" value="NZ_PVSR01000019.1"/>
</dbReference>